<keyword evidence="4" id="KW-1185">Reference proteome</keyword>
<dbReference type="EMBL" id="JAPVEA010000007">
    <property type="protein sequence ID" value="KAJ5444082.1"/>
    <property type="molecule type" value="Genomic_DNA"/>
</dbReference>
<feature type="compositionally biased region" description="Acidic residues" evidence="1">
    <location>
        <begin position="16"/>
        <end position="28"/>
    </location>
</feature>
<proteinExistence type="predicted"/>
<keyword evidence="2" id="KW-0812">Transmembrane</keyword>
<reference evidence="3" key="2">
    <citation type="journal article" date="2023" name="IMA Fungus">
        <title>Comparative genomic study of the Penicillium genus elucidates a diverse pangenome and 15 lateral gene transfer events.</title>
        <authorList>
            <person name="Petersen C."/>
            <person name="Sorensen T."/>
            <person name="Nielsen M.R."/>
            <person name="Sondergaard T.E."/>
            <person name="Sorensen J.L."/>
            <person name="Fitzpatrick D.A."/>
            <person name="Frisvad J.C."/>
            <person name="Nielsen K.L."/>
        </authorList>
    </citation>
    <scope>NUCLEOTIDE SEQUENCE</scope>
    <source>
        <strain evidence="3">IBT 16125</strain>
    </source>
</reference>
<dbReference type="GeneID" id="81601579"/>
<sequence>MESHIRTRTRARACDGDGDGDDDDDDNDQDAKPVSGFARLGLDVPTVVVMLKGSLPPTIAIAMYQSSVVSGYFLTFGYFIADS</sequence>
<feature type="transmembrane region" description="Helical" evidence="2">
    <location>
        <begin position="59"/>
        <end position="81"/>
    </location>
</feature>
<dbReference type="Proteomes" id="UP001213681">
    <property type="component" value="Unassembled WGS sequence"/>
</dbReference>
<organism evidence="3 4">
    <name type="scientific">Penicillium daleae</name>
    <dbReference type="NCBI Taxonomy" id="63821"/>
    <lineage>
        <taxon>Eukaryota</taxon>
        <taxon>Fungi</taxon>
        <taxon>Dikarya</taxon>
        <taxon>Ascomycota</taxon>
        <taxon>Pezizomycotina</taxon>
        <taxon>Eurotiomycetes</taxon>
        <taxon>Eurotiomycetidae</taxon>
        <taxon>Eurotiales</taxon>
        <taxon>Aspergillaceae</taxon>
        <taxon>Penicillium</taxon>
    </lineage>
</organism>
<reference evidence="3" key="1">
    <citation type="submission" date="2022-12" db="EMBL/GenBank/DDBJ databases">
        <authorList>
            <person name="Petersen C."/>
        </authorList>
    </citation>
    <scope>NUCLEOTIDE SEQUENCE</scope>
    <source>
        <strain evidence="3">IBT 16125</strain>
    </source>
</reference>
<dbReference type="RefSeq" id="XP_056764162.1">
    <property type="nucleotide sequence ID" value="XM_056911336.1"/>
</dbReference>
<evidence type="ECO:0000256" key="2">
    <source>
        <dbReference type="SAM" id="Phobius"/>
    </source>
</evidence>
<comment type="caution">
    <text evidence="3">The sequence shown here is derived from an EMBL/GenBank/DDBJ whole genome shotgun (WGS) entry which is preliminary data.</text>
</comment>
<evidence type="ECO:0000256" key="1">
    <source>
        <dbReference type="SAM" id="MobiDB-lite"/>
    </source>
</evidence>
<evidence type="ECO:0000313" key="4">
    <source>
        <dbReference type="Proteomes" id="UP001213681"/>
    </source>
</evidence>
<feature type="compositionally biased region" description="Basic residues" evidence="1">
    <location>
        <begin position="1"/>
        <end position="11"/>
    </location>
</feature>
<gene>
    <name evidence="3" type="ORF">N7458_007954</name>
</gene>
<protein>
    <submittedName>
        <fullName evidence="3">Uncharacterized protein</fullName>
    </submittedName>
</protein>
<feature type="region of interest" description="Disordered" evidence="1">
    <location>
        <begin position="1"/>
        <end position="34"/>
    </location>
</feature>
<keyword evidence="2" id="KW-1133">Transmembrane helix</keyword>
<dbReference type="AlphaFoldDB" id="A0AAD6C2Y5"/>
<name>A0AAD6C2Y5_9EURO</name>
<keyword evidence="2" id="KW-0472">Membrane</keyword>
<evidence type="ECO:0000313" key="3">
    <source>
        <dbReference type="EMBL" id="KAJ5444082.1"/>
    </source>
</evidence>
<accession>A0AAD6C2Y5</accession>